<feature type="signal peptide" evidence="1">
    <location>
        <begin position="1"/>
        <end position="29"/>
    </location>
</feature>
<name>A0A0H4KVY7_9BACI</name>
<dbReference type="Pfam" id="PF18370">
    <property type="entry name" value="RGI_lyase"/>
    <property type="match status" value="1"/>
</dbReference>
<dbReference type="PANTHER" id="PTHR43118">
    <property type="entry name" value="RHAMNOGALACTURONAN LYASE (EUROFUNG)"/>
    <property type="match status" value="1"/>
</dbReference>
<dbReference type="Proteomes" id="UP000036202">
    <property type="component" value="Chromosome"/>
</dbReference>
<dbReference type="OrthoDB" id="9802318at2"/>
<reference evidence="5" key="2">
    <citation type="submission" date="2015-06" db="EMBL/GenBank/DDBJ databases">
        <title>Genome Sequence of Bacillus endophyticus and Analysis of its Companion Mechanism in the Ketogulonigenium vulgare-Bacillus strain Consortium.</title>
        <authorList>
            <person name="Jia N."/>
            <person name="Du J."/>
            <person name="Ding M.-Z."/>
            <person name="Gao F."/>
            <person name="Yuan Y.-J."/>
        </authorList>
    </citation>
    <scope>NUCLEOTIDE SEQUENCE [LARGE SCALE GENOMIC DNA]</scope>
    <source>
        <strain evidence="5">Hbe603</strain>
    </source>
</reference>
<dbReference type="SUPFAM" id="SSF69318">
    <property type="entry name" value="Integrin alpha N-terminal domain"/>
    <property type="match status" value="1"/>
</dbReference>
<proteinExistence type="predicted"/>
<dbReference type="Gene3D" id="2.60.40.10">
    <property type="entry name" value="Immunoglobulins"/>
    <property type="match status" value="1"/>
</dbReference>
<feature type="domain" description="Rhamnogalacturonan lyase family 11 C-terminal" evidence="3">
    <location>
        <begin position="349"/>
        <end position="747"/>
    </location>
</feature>
<keyword evidence="1" id="KW-0732">Signal</keyword>
<dbReference type="AlphaFoldDB" id="A0A0H4KVY7"/>
<dbReference type="InterPro" id="IPR049366">
    <property type="entry name" value="RGL11_C"/>
</dbReference>
<sequence>MKRKKQWFLNRMIIMLLIPLLCMTTPVWADTNGKTTKGGEKLDRGLVAVSTSEGVYLSWRFLSQEATGYSETGLTGANFNVYRNGKKIAVVKDSTNFLDRDGNSESTYYVSSSQNEKGTGKSAVVTPMNEAYYDLKLKKPKDGRTPDGQTYTYEANDTSVGDVDGDGQYELFVKWDPSNSKDVSQVGYTGNAYIDCYKLDGTLLYRIDLGVNIRAGAHYTQFLVYDFDQDGKAEMMLKTAPGTKTIQFDKHGNVQGEKFITMPKEDIKAGYRHSDDYRMSSEDYYDHVVKMFMNWHKYEEVQKGNWPKTLEECFGIAKKYRYPLSQEDAESLADYFMDEYAPKRSERNKLRDFQGFILEGPEYLTVFEGATGKELDTVDYEPQRYDDGLMWGDYATPRIEPGNRVDRFLSGVAYLERDQPYAIFTRGYYTRANVVSYRWDGKKLKKYWAVDSGWTPMSNPFNSNPHEKDGKSKKYGTLTNQGAHYLTTSDVDNDGKQEIVYGGATIDHNGKLLYSSYDKMPPESEKSGERVKLGHGDTLHVADINPKRNGLEIFMVHENGTKAPYGYSLRDAKTGEVIVGEYTGKDTGRGIIGDIDPAHEGLEMWATSLLSADGQKIDQKFPGTNMSIRWGADMTTQIINGTFAEPPTIDDWKKGRLLTATNTSTNNGTKGNPSLVADLFGDWREELIVKKADSSALRIYMSTEKTNHKLYTLMQDKQYRTGIANQNTGYNQPAYPSFYFASDMNWRDVPLLKKHH</sequence>
<organism evidence="4 5">
    <name type="scientific">Priestia filamentosa</name>
    <dbReference type="NCBI Taxonomy" id="1402861"/>
    <lineage>
        <taxon>Bacteria</taxon>
        <taxon>Bacillati</taxon>
        <taxon>Bacillota</taxon>
        <taxon>Bacilli</taxon>
        <taxon>Bacillales</taxon>
        <taxon>Bacillaceae</taxon>
        <taxon>Priestia</taxon>
    </lineage>
</organism>
<dbReference type="CDD" id="cd10318">
    <property type="entry name" value="RGL11"/>
    <property type="match status" value="1"/>
</dbReference>
<dbReference type="InterPro" id="IPR041624">
    <property type="entry name" value="RGI_lyase"/>
</dbReference>
<keyword evidence="5" id="KW-1185">Reference proteome</keyword>
<dbReference type="PANTHER" id="PTHR43118:SF1">
    <property type="entry name" value="RHAMNOGALACTURONAN LYASE (EUROFUNG)"/>
    <property type="match status" value="1"/>
</dbReference>
<feature type="domain" description="Rhamnogalacturonan I lyase beta-sheet" evidence="2">
    <location>
        <begin position="40"/>
        <end position="127"/>
    </location>
</feature>
<dbReference type="KEGG" id="beo:BEH_10495"/>
<dbReference type="InterPro" id="IPR028994">
    <property type="entry name" value="Integrin_alpha_N"/>
</dbReference>
<dbReference type="RefSeq" id="WP_048896773.1">
    <property type="nucleotide sequence ID" value="NZ_CP011974.1"/>
</dbReference>
<feature type="chain" id="PRO_5005207340" evidence="1">
    <location>
        <begin position="30"/>
        <end position="756"/>
    </location>
</feature>
<protein>
    <submittedName>
        <fullName evidence="4">Uncharacterized protein</fullName>
    </submittedName>
</protein>
<dbReference type="EMBL" id="CP011974">
    <property type="protein sequence ID" value="AKO92478.1"/>
    <property type="molecule type" value="Genomic_DNA"/>
</dbReference>
<dbReference type="PATRIC" id="fig|135735.6.peg.2186"/>
<dbReference type="InterPro" id="IPR013783">
    <property type="entry name" value="Ig-like_fold"/>
</dbReference>
<reference evidence="4 5" key="1">
    <citation type="journal article" date="2015" name="PLoS ONE">
        <title>Genome Sequence of Bacillus endophyticus and Analysis of Its Companion Mechanism in the Ketogulonigenium vulgare-Bacillus Strain Consortium.</title>
        <authorList>
            <person name="Jia N."/>
            <person name="Du J."/>
            <person name="Ding M.Z."/>
            <person name="Gao F."/>
            <person name="Yuan Y.J."/>
        </authorList>
    </citation>
    <scope>NUCLEOTIDE SEQUENCE [LARGE SCALE GENOMIC DNA]</scope>
    <source>
        <strain evidence="4 5">Hbe603</strain>
    </source>
</reference>
<accession>A0A0H4KVY7</accession>
<dbReference type="Pfam" id="PF21348">
    <property type="entry name" value="RGL11_C"/>
    <property type="match status" value="2"/>
</dbReference>
<feature type="domain" description="Rhamnogalacturonan lyase family 11 C-terminal" evidence="3">
    <location>
        <begin position="132"/>
        <end position="257"/>
    </location>
</feature>
<evidence type="ECO:0000313" key="4">
    <source>
        <dbReference type="EMBL" id="AKO92478.1"/>
    </source>
</evidence>
<evidence type="ECO:0000259" key="2">
    <source>
        <dbReference type="Pfam" id="PF18370"/>
    </source>
</evidence>
<evidence type="ECO:0000256" key="1">
    <source>
        <dbReference type="SAM" id="SignalP"/>
    </source>
</evidence>
<dbReference type="InterPro" id="IPR034641">
    <property type="entry name" value="RGL11"/>
</dbReference>
<gene>
    <name evidence="4" type="ORF">BEH_10495</name>
</gene>
<evidence type="ECO:0000259" key="3">
    <source>
        <dbReference type="Pfam" id="PF21348"/>
    </source>
</evidence>
<evidence type="ECO:0000313" key="5">
    <source>
        <dbReference type="Proteomes" id="UP000036202"/>
    </source>
</evidence>